<evidence type="ECO:0000256" key="1">
    <source>
        <dbReference type="SAM" id="Phobius"/>
    </source>
</evidence>
<protein>
    <submittedName>
        <fullName evidence="2">Uncharacterized protein</fullName>
    </submittedName>
</protein>
<dbReference type="EMBL" id="DVFT01000094">
    <property type="protein sequence ID" value="HIQ96185.1"/>
    <property type="molecule type" value="Genomic_DNA"/>
</dbReference>
<feature type="transmembrane region" description="Helical" evidence="1">
    <location>
        <begin position="181"/>
        <end position="202"/>
    </location>
</feature>
<gene>
    <name evidence="2" type="ORF">IAB26_06455</name>
</gene>
<feature type="transmembrane region" description="Helical" evidence="1">
    <location>
        <begin position="56"/>
        <end position="77"/>
    </location>
</feature>
<feature type="transmembrane region" description="Helical" evidence="1">
    <location>
        <begin position="113"/>
        <end position="132"/>
    </location>
</feature>
<accession>A0A9D1D0I7</accession>
<proteinExistence type="predicted"/>
<keyword evidence="1" id="KW-1133">Transmembrane helix</keyword>
<feature type="transmembrane region" description="Helical" evidence="1">
    <location>
        <begin position="83"/>
        <end position="101"/>
    </location>
</feature>
<feature type="transmembrane region" description="Helical" evidence="1">
    <location>
        <begin position="24"/>
        <end position="44"/>
    </location>
</feature>
<dbReference type="Proteomes" id="UP000886886">
    <property type="component" value="Unassembled WGS sequence"/>
</dbReference>
<reference evidence="2" key="1">
    <citation type="submission" date="2020-10" db="EMBL/GenBank/DDBJ databases">
        <authorList>
            <person name="Gilroy R."/>
        </authorList>
    </citation>
    <scope>NUCLEOTIDE SEQUENCE</scope>
    <source>
        <strain evidence="2">ChiSjej3B21-11622</strain>
    </source>
</reference>
<name>A0A9D1D0I7_9FIRM</name>
<feature type="transmembrane region" description="Helical" evidence="1">
    <location>
        <begin position="152"/>
        <end position="174"/>
    </location>
</feature>
<comment type="caution">
    <text evidence="2">The sequence shown here is derived from an EMBL/GenBank/DDBJ whole genome shotgun (WGS) entry which is preliminary data.</text>
</comment>
<keyword evidence="1" id="KW-0812">Transmembrane</keyword>
<evidence type="ECO:0000313" key="2">
    <source>
        <dbReference type="EMBL" id="HIQ96185.1"/>
    </source>
</evidence>
<feature type="transmembrane region" description="Helical" evidence="1">
    <location>
        <begin position="208"/>
        <end position="226"/>
    </location>
</feature>
<dbReference type="AlphaFoldDB" id="A0A9D1D0I7"/>
<organism evidence="2 3">
    <name type="scientific">Candidatus Limivivens merdigallinarum</name>
    <dbReference type="NCBI Taxonomy" id="2840859"/>
    <lineage>
        <taxon>Bacteria</taxon>
        <taxon>Bacillati</taxon>
        <taxon>Bacillota</taxon>
        <taxon>Clostridia</taxon>
        <taxon>Lachnospirales</taxon>
        <taxon>Lachnospiraceae</taxon>
        <taxon>Lachnospiraceae incertae sedis</taxon>
        <taxon>Candidatus Limivivens</taxon>
    </lineage>
</organism>
<keyword evidence="1" id="KW-0472">Membrane</keyword>
<evidence type="ECO:0000313" key="3">
    <source>
        <dbReference type="Proteomes" id="UP000886886"/>
    </source>
</evidence>
<sequence length="255" mass="27650">MKLKYPAEAFALGIILFSAGMREAFAAGILVILAVVFAEFLKNLLETFLPGWSLKLCVYVATGSLCSSVFLVSFAVLGTLLDNGTWVMAFVIGLLAAHRSLSGEIDAQYGELFLESAIAWGFWILLAIFREFAGSGAIFGNTLFTAGFQSKAFLEVTFAFLAAGLVLAFTNGILKKECKTINSLFVFVPAVLLFRPFAMHILGETAGLIWTILVPIVMFLSVKVTLKFSSIGKAYRGLPADMLAAGFIYMILSIY</sequence>
<reference evidence="2" key="2">
    <citation type="journal article" date="2021" name="PeerJ">
        <title>Extensive microbial diversity within the chicken gut microbiome revealed by metagenomics and culture.</title>
        <authorList>
            <person name="Gilroy R."/>
            <person name="Ravi A."/>
            <person name="Getino M."/>
            <person name="Pursley I."/>
            <person name="Horton D.L."/>
            <person name="Alikhan N.F."/>
            <person name="Baker D."/>
            <person name="Gharbi K."/>
            <person name="Hall N."/>
            <person name="Watson M."/>
            <person name="Adriaenssens E.M."/>
            <person name="Foster-Nyarko E."/>
            <person name="Jarju S."/>
            <person name="Secka A."/>
            <person name="Antonio M."/>
            <person name="Oren A."/>
            <person name="Chaudhuri R.R."/>
            <person name="La Ragione R."/>
            <person name="Hildebrand F."/>
            <person name="Pallen M.J."/>
        </authorList>
    </citation>
    <scope>NUCLEOTIDE SEQUENCE</scope>
    <source>
        <strain evidence="2">ChiSjej3B21-11622</strain>
    </source>
</reference>